<comment type="caution">
    <text evidence="1">The sequence shown here is derived from an EMBL/GenBank/DDBJ whole genome shotgun (WGS) entry which is preliminary data.</text>
</comment>
<dbReference type="InterPro" id="IPR023198">
    <property type="entry name" value="PGP-like_dom2"/>
</dbReference>
<dbReference type="SUPFAM" id="SSF56784">
    <property type="entry name" value="HAD-like"/>
    <property type="match status" value="1"/>
</dbReference>
<name>A0ABT4KF89_9HYPH</name>
<proteinExistence type="predicted"/>
<dbReference type="Gene3D" id="3.40.50.1000">
    <property type="entry name" value="HAD superfamily/HAD-like"/>
    <property type="match status" value="1"/>
</dbReference>
<dbReference type="PANTHER" id="PTHR43611">
    <property type="entry name" value="ALPHA-D-GLUCOSE 1-PHOSPHATE PHOSPHATASE"/>
    <property type="match status" value="1"/>
</dbReference>
<dbReference type="Proteomes" id="UP001079430">
    <property type="component" value="Unassembled WGS sequence"/>
</dbReference>
<dbReference type="Pfam" id="PF00702">
    <property type="entry name" value="Hydrolase"/>
    <property type="match status" value="1"/>
</dbReference>
<evidence type="ECO:0000313" key="1">
    <source>
        <dbReference type="EMBL" id="MCZ4090016.1"/>
    </source>
</evidence>
<accession>A0ABT4KF89</accession>
<protein>
    <submittedName>
        <fullName evidence="1">HAD family phosphatase</fullName>
    </submittedName>
</protein>
<dbReference type="InterPro" id="IPR023214">
    <property type="entry name" value="HAD_sf"/>
</dbReference>
<evidence type="ECO:0000313" key="2">
    <source>
        <dbReference type="Proteomes" id="UP001079430"/>
    </source>
</evidence>
<dbReference type="RefSeq" id="WP_173510587.1">
    <property type="nucleotide sequence ID" value="NZ_JABEKV010000002.1"/>
</dbReference>
<dbReference type="EMBL" id="JAPVOI010000004">
    <property type="protein sequence ID" value="MCZ4090016.1"/>
    <property type="molecule type" value="Genomic_DNA"/>
</dbReference>
<dbReference type="InterPro" id="IPR006439">
    <property type="entry name" value="HAD-SF_hydro_IA"/>
</dbReference>
<organism evidence="1 2">
    <name type="scientific">Sinorhizobium psoraleae</name>
    <dbReference type="NCBI Taxonomy" id="520838"/>
    <lineage>
        <taxon>Bacteria</taxon>
        <taxon>Pseudomonadati</taxon>
        <taxon>Pseudomonadota</taxon>
        <taxon>Alphaproteobacteria</taxon>
        <taxon>Hyphomicrobiales</taxon>
        <taxon>Rhizobiaceae</taxon>
        <taxon>Sinorhizobium/Ensifer group</taxon>
        <taxon>Sinorhizobium</taxon>
    </lineage>
</organism>
<reference evidence="1" key="1">
    <citation type="submission" date="2022-10" db="EMBL/GenBank/DDBJ databases">
        <title>Whole genome sequencing of three plant growth promoting bacteria isolated from Vachellia tortilis subsp. raddiana in Morocco.</title>
        <authorList>
            <person name="Hnini M."/>
            <person name="Zouagui R."/>
            <person name="Zouagui H."/>
            <person name="Chemao Elfihri M.-W."/>
            <person name="Ibrahimi A."/>
            <person name="Sbabou L."/>
            <person name="Aurag J."/>
        </authorList>
    </citation>
    <scope>NUCLEOTIDE SEQUENCE</scope>
    <source>
        <strain evidence="1">LMR678</strain>
    </source>
</reference>
<dbReference type="CDD" id="cd02603">
    <property type="entry name" value="HAD_sEH-N_like"/>
    <property type="match status" value="1"/>
</dbReference>
<keyword evidence="2" id="KW-1185">Reference proteome</keyword>
<dbReference type="Gene3D" id="1.10.150.240">
    <property type="entry name" value="Putative phosphatase, domain 2"/>
    <property type="match status" value="1"/>
</dbReference>
<dbReference type="SFLD" id="SFLDG01129">
    <property type="entry name" value="C1.5:_HAD__Beta-PGM__Phosphata"/>
    <property type="match status" value="1"/>
</dbReference>
<dbReference type="NCBIfam" id="TIGR01509">
    <property type="entry name" value="HAD-SF-IA-v3"/>
    <property type="match status" value="1"/>
</dbReference>
<dbReference type="SFLD" id="SFLDS00003">
    <property type="entry name" value="Haloacid_Dehalogenase"/>
    <property type="match status" value="1"/>
</dbReference>
<sequence length="205" mass="23500">MSSANIRHIVFDIGKVLIHYDPHLPYCRIIPDETERNWFFANVCTHDWNVEQDRGRSWNEAEEILIREHPDREEQIRAFRRCWQEMVPHAYVETVSLMEGLIAEGRDVTMLTNFASDTFREAQKLFPFLTLPRGVTVSGDVGLIKPDVAIYEAHAEAFDLEPAATLFIDDSIANVEGARAAGWHAVRFIDPEKLKVDLAAYGIHH</sequence>
<gene>
    <name evidence="1" type="ORF">O3W52_08030</name>
</gene>
<dbReference type="PANTHER" id="PTHR43611:SF3">
    <property type="entry name" value="FLAVIN MONONUCLEOTIDE HYDROLASE 1, CHLOROPLATIC"/>
    <property type="match status" value="1"/>
</dbReference>
<dbReference type="InterPro" id="IPR036412">
    <property type="entry name" value="HAD-like_sf"/>
</dbReference>